<dbReference type="Proteomes" id="UP001175271">
    <property type="component" value="Unassembled WGS sequence"/>
</dbReference>
<dbReference type="GO" id="GO:0032456">
    <property type="term" value="P:endocytic recycling"/>
    <property type="evidence" value="ECO:0007669"/>
    <property type="project" value="TreeGrafter"/>
</dbReference>
<dbReference type="InterPro" id="IPR003903">
    <property type="entry name" value="UIM_dom"/>
</dbReference>
<feature type="coiled-coil region" evidence="1">
    <location>
        <begin position="48"/>
        <end position="114"/>
    </location>
</feature>
<dbReference type="Gene3D" id="1.20.5.1940">
    <property type="match status" value="1"/>
</dbReference>
<dbReference type="InterPro" id="IPR024641">
    <property type="entry name" value="HRS_helical"/>
</dbReference>
<evidence type="ECO:0000313" key="5">
    <source>
        <dbReference type="Proteomes" id="UP001175271"/>
    </source>
</evidence>
<protein>
    <recommendedName>
        <fullName evidence="3">Hepatocyte growth factor-regulated tyrosine kinase substrate helical domain-containing protein</fullName>
    </recommendedName>
</protein>
<dbReference type="PANTHER" id="PTHR46275">
    <property type="entry name" value="HEPATOCYTE GROWTH FACTOR-REGULATED TYROSINE KINASE SUBSTRATE"/>
    <property type="match status" value="1"/>
</dbReference>
<gene>
    <name evidence="4" type="ORF">QR680_012217</name>
</gene>
<dbReference type="GO" id="GO:0043130">
    <property type="term" value="F:ubiquitin binding"/>
    <property type="evidence" value="ECO:0007669"/>
    <property type="project" value="TreeGrafter"/>
</dbReference>
<feature type="coiled-coil region" evidence="1">
    <location>
        <begin position="376"/>
        <end position="410"/>
    </location>
</feature>
<accession>A0AA39I1B5</accession>
<name>A0AA39I1B5_9BILA</name>
<feature type="region of interest" description="Disordered" evidence="2">
    <location>
        <begin position="628"/>
        <end position="654"/>
    </location>
</feature>
<feature type="coiled-coil region" evidence="1">
    <location>
        <begin position="230"/>
        <end position="264"/>
    </location>
</feature>
<evidence type="ECO:0000256" key="1">
    <source>
        <dbReference type="SAM" id="Coils"/>
    </source>
</evidence>
<dbReference type="AlphaFoldDB" id="A0AA39I1B5"/>
<keyword evidence="1" id="KW-0175">Coiled coil</keyword>
<feature type="region of interest" description="Disordered" evidence="2">
    <location>
        <begin position="924"/>
        <end position="952"/>
    </location>
</feature>
<dbReference type="EMBL" id="JAUCMV010000002">
    <property type="protein sequence ID" value="KAK0415958.1"/>
    <property type="molecule type" value="Genomic_DNA"/>
</dbReference>
<evidence type="ECO:0000256" key="2">
    <source>
        <dbReference type="SAM" id="MobiDB-lite"/>
    </source>
</evidence>
<dbReference type="GO" id="GO:0005769">
    <property type="term" value="C:early endosome"/>
    <property type="evidence" value="ECO:0007669"/>
    <property type="project" value="TreeGrafter"/>
</dbReference>
<feature type="domain" description="Hepatocyte growth factor-regulated tyrosine kinase substrate helical" evidence="3">
    <location>
        <begin position="744"/>
        <end position="833"/>
    </location>
</feature>
<dbReference type="PROSITE" id="PS50330">
    <property type="entry name" value="UIM"/>
    <property type="match status" value="1"/>
</dbReference>
<proteinExistence type="predicted"/>
<dbReference type="PANTHER" id="PTHR46275:SF1">
    <property type="entry name" value="HEPATOCYTE GROWTH FACTOR-REGULATED TYROSINE KINASE SUBSTRATE"/>
    <property type="match status" value="1"/>
</dbReference>
<dbReference type="Pfam" id="PF02809">
    <property type="entry name" value="UIM"/>
    <property type="match status" value="2"/>
</dbReference>
<feature type="coiled-coil region" evidence="1">
    <location>
        <begin position="157"/>
        <end position="191"/>
    </location>
</feature>
<dbReference type="Pfam" id="PF12210">
    <property type="entry name" value="Hrs_helical"/>
    <property type="match status" value="1"/>
</dbReference>
<dbReference type="GO" id="GO:0031623">
    <property type="term" value="P:receptor internalization"/>
    <property type="evidence" value="ECO:0007669"/>
    <property type="project" value="TreeGrafter"/>
</dbReference>
<comment type="caution">
    <text evidence="4">The sequence shown here is derived from an EMBL/GenBank/DDBJ whole genome shotgun (WGS) entry which is preliminary data.</text>
</comment>
<feature type="coiled-coil region" evidence="1">
    <location>
        <begin position="784"/>
        <end position="847"/>
    </location>
</feature>
<organism evidence="4 5">
    <name type="scientific">Steinernema hermaphroditum</name>
    <dbReference type="NCBI Taxonomy" id="289476"/>
    <lineage>
        <taxon>Eukaryota</taxon>
        <taxon>Metazoa</taxon>
        <taxon>Ecdysozoa</taxon>
        <taxon>Nematoda</taxon>
        <taxon>Chromadorea</taxon>
        <taxon>Rhabditida</taxon>
        <taxon>Tylenchina</taxon>
        <taxon>Panagrolaimomorpha</taxon>
        <taxon>Strongyloidoidea</taxon>
        <taxon>Steinernematidae</taxon>
        <taxon>Steinernema</taxon>
    </lineage>
</organism>
<dbReference type="SMART" id="SM00726">
    <property type="entry name" value="UIM"/>
    <property type="match status" value="3"/>
</dbReference>
<reference evidence="4" key="1">
    <citation type="submission" date="2023-06" db="EMBL/GenBank/DDBJ databases">
        <title>Genomic analysis of the entomopathogenic nematode Steinernema hermaphroditum.</title>
        <authorList>
            <person name="Schwarz E.M."/>
            <person name="Heppert J.K."/>
            <person name="Baniya A."/>
            <person name="Schwartz H.T."/>
            <person name="Tan C.-H."/>
            <person name="Antoshechkin I."/>
            <person name="Sternberg P.W."/>
            <person name="Goodrich-Blair H."/>
            <person name="Dillman A.R."/>
        </authorList>
    </citation>
    <scope>NUCLEOTIDE SEQUENCE</scope>
    <source>
        <strain evidence="4">PS9179</strain>
        <tissue evidence="4">Whole animal</tissue>
    </source>
</reference>
<keyword evidence="5" id="KW-1185">Reference proteome</keyword>
<feature type="compositionally biased region" description="Basic and acidic residues" evidence="2">
    <location>
        <begin position="924"/>
        <end position="934"/>
    </location>
</feature>
<evidence type="ECO:0000259" key="3">
    <source>
        <dbReference type="Pfam" id="PF12210"/>
    </source>
</evidence>
<dbReference type="InterPro" id="IPR017073">
    <property type="entry name" value="HGS/VPS27"/>
</dbReference>
<sequence>MATTAERNIADMSTALGEELEKLKTQNSKIKQMYLDAVEKHVNALKEIQALSGVITKLETENSEAKAQSDSEKFAMQQRLDSLVICEQNALKEIQKLSSVITQLETQNSEAKAQSDSEKFAMQQRLDSLVISEQKNVEKVESLTDLIGKFQIEIGDLKKRNERMKSLSKLNEELELANADLKTHIAQSDSEKFAMQQRLDSFVSSEQKNVEKVESLTELIGKFQTEIGDLKKRNEEMKSLSKLNEELELANADLKTHIAQSDSEKFAMQQRLDSFVSSEQKNVEKVESLTELIGKFQTEIGDLKKRNEEMKSLSKLNEELELANADLKTHIAQSDSEKFAMQQRLDSLVSSEQKNVEKVESLTELIGKFQTEIGDLKKRNEEMKSLSKLNEELELANADLKTHIAQSDSEKFAMQQRLDSLVSKDLRNTEKVDSLGDIIAKLRVENSDLKKAVTASEDEIEGLKIAVGCNNGELSAIQEQIKTSARQEQKAVEKLKSISKVNDELQGANAELKKMVNESKKGQASLQAKLDASTNKAQKAFEEVKSLTSLVEDLHHQNNDLKKTMMGLFSKKKKKDHKEMDEDEQLALAIALSYQADADASNPGSSAARAIQEDEELAKAIALSKLEAAEERDKPKVGQSHNNPSRISSISTVSDCSPSDTGLFNNGTVCADTTVDPDLARYLSKDYWLEKQYQPKSEPEETAPGPSTTAQSWVARPLLKEETPVFKEVPKPPVRSLGEATVLSLEGSVARMEARIRRTLARGRSVGTDVEIHRMFTELMQAYNSQVIKRMSELEAERDHYEQLQDRVDSIIEARQAVDALREDYAREKKERELAEERELQRKIQEKLTAMRVKKQEMLNQQRQEVLKKIHESRATNTQLFGYVAPEQPSVRMPETPSTSVFRQEPVAPSLSLDSLFFKDSPEISRVPDVKREPTQNATEIAEEPPLIRFDD</sequence>
<feature type="coiled-coil region" evidence="1">
    <location>
        <begin position="303"/>
        <end position="337"/>
    </location>
</feature>
<feature type="compositionally biased region" description="Polar residues" evidence="2">
    <location>
        <begin position="639"/>
        <end position="654"/>
    </location>
</feature>
<evidence type="ECO:0000313" key="4">
    <source>
        <dbReference type="EMBL" id="KAK0415958.1"/>
    </source>
</evidence>